<dbReference type="SUPFAM" id="SSF52058">
    <property type="entry name" value="L domain-like"/>
    <property type="match status" value="1"/>
</dbReference>
<dbReference type="GO" id="GO:0005686">
    <property type="term" value="C:U2 snRNP"/>
    <property type="evidence" value="ECO:0007669"/>
    <property type="project" value="TreeGrafter"/>
</dbReference>
<protein>
    <recommendedName>
        <fullName evidence="8">U2 small nuclear ribonucleoprotein A'</fullName>
    </recommendedName>
</protein>
<dbReference type="AlphaFoldDB" id="A0A4C2EA63"/>
<dbReference type="InterPro" id="IPR001611">
    <property type="entry name" value="Leu-rich_rpt"/>
</dbReference>
<proteinExistence type="inferred from homology"/>
<evidence type="ECO:0000313" key="11">
    <source>
        <dbReference type="Proteomes" id="UP000301737"/>
    </source>
</evidence>
<dbReference type="Gene3D" id="3.80.10.10">
    <property type="entry name" value="Ribonuclease Inhibitor"/>
    <property type="match status" value="1"/>
</dbReference>
<evidence type="ECO:0000256" key="7">
    <source>
        <dbReference type="ARBA" id="ARBA00024196"/>
    </source>
</evidence>
<dbReference type="Pfam" id="PF14580">
    <property type="entry name" value="LRR_9"/>
    <property type="match status" value="1"/>
</dbReference>
<reference evidence="10 11" key="1">
    <citation type="submission" date="2019-01" db="EMBL/GenBank/DDBJ databases">
        <title>Draft Genome Sequencing of Zygosaccharomyces mellis Ca-7.</title>
        <authorList>
            <person name="Shiwa Y."/>
            <person name="Kanesaki Y."/>
            <person name="Ishige T."/>
            <person name="Mura K."/>
            <person name="Hori T."/>
            <person name="Tamura T."/>
        </authorList>
    </citation>
    <scope>NUCLEOTIDE SEQUENCE [LARGE SCALE GENOMIC DNA]</scope>
    <source>
        <strain evidence="10 11">Ca-7</strain>
    </source>
</reference>
<keyword evidence="3" id="KW-0747">Spliceosome</keyword>
<gene>
    <name evidence="10" type="primary">LEA1</name>
    <name evidence="10" type="ORF">ZYGM_000823</name>
</gene>
<evidence type="ECO:0000256" key="5">
    <source>
        <dbReference type="ARBA" id="ARBA00023187"/>
    </source>
</evidence>
<dbReference type="OrthoDB" id="433501at2759"/>
<dbReference type="PANTHER" id="PTHR10552">
    <property type="entry name" value="U2 SMALL NUCLEAR RIBONUCLEOPROTEIN A"/>
    <property type="match status" value="1"/>
</dbReference>
<evidence type="ECO:0000256" key="6">
    <source>
        <dbReference type="ARBA" id="ARBA00023242"/>
    </source>
</evidence>
<name>A0A4C2EA63_9SACH</name>
<dbReference type="GO" id="GO:0000398">
    <property type="term" value="P:mRNA splicing, via spliceosome"/>
    <property type="evidence" value="ECO:0007669"/>
    <property type="project" value="InterPro"/>
</dbReference>
<dbReference type="GO" id="GO:0030620">
    <property type="term" value="F:U2 snRNA binding"/>
    <property type="evidence" value="ECO:0007669"/>
    <property type="project" value="InterPro"/>
</dbReference>
<comment type="caution">
    <text evidence="10">The sequence shown here is derived from an EMBL/GenBank/DDBJ whole genome shotgun (WGS) entry which is preliminary data.</text>
</comment>
<dbReference type="InterPro" id="IPR032675">
    <property type="entry name" value="LRR_dom_sf"/>
</dbReference>
<sequence length="237" mass="27412">MKFTPSVVIDAPTYYVDHFNGRFNIDKCVILRNMQLESDPELMTISLRHLPHPVHILDLTNNELTEFPNLRDNKDIHTLLLSRNQISQLNGDYLPHHLTHLVICNNNIISFEQLNGLQNSPKSLESLQLRGNSVVHLEGYREYVLRLVPNLRILDYARVTDQERERSKKVGLSDGGIHPNIIPGIMSRDKDMEMMHMVIDKMSEERRKELNEQLTNATSLEEINRIEKLLSGGVWNT</sequence>
<dbReference type="InterPro" id="IPR003603">
    <property type="entry name" value="U2A'_phosphoprotein32A_C"/>
</dbReference>
<dbReference type="GO" id="GO:0005681">
    <property type="term" value="C:spliceosomal complex"/>
    <property type="evidence" value="ECO:0007669"/>
    <property type="project" value="UniProtKB-KW"/>
</dbReference>
<evidence type="ECO:0000256" key="4">
    <source>
        <dbReference type="ARBA" id="ARBA00022737"/>
    </source>
</evidence>
<dbReference type="InterPro" id="IPR044640">
    <property type="entry name" value="RU2A"/>
</dbReference>
<comment type="subcellular location">
    <subcellularLocation>
        <location evidence="1">Nucleus</location>
    </subcellularLocation>
</comment>
<dbReference type="SMART" id="SM00446">
    <property type="entry name" value="LRRcap"/>
    <property type="match status" value="1"/>
</dbReference>
<evidence type="ECO:0000256" key="1">
    <source>
        <dbReference type="ARBA" id="ARBA00004123"/>
    </source>
</evidence>
<keyword evidence="11" id="KW-1185">Reference proteome</keyword>
<dbReference type="Proteomes" id="UP000301737">
    <property type="component" value="Unassembled WGS sequence"/>
</dbReference>
<comment type="similarity">
    <text evidence="7">Belongs to the U2 small nuclear ribonucleoprotein A family.</text>
</comment>
<dbReference type="PROSITE" id="PS51450">
    <property type="entry name" value="LRR"/>
    <property type="match status" value="1"/>
</dbReference>
<keyword evidence="2" id="KW-0433">Leucine-rich repeat</keyword>
<evidence type="ECO:0000313" key="10">
    <source>
        <dbReference type="EMBL" id="GCE99242.1"/>
    </source>
</evidence>
<organism evidence="10 11">
    <name type="scientific">Zygosaccharomyces mellis</name>
    <dbReference type="NCBI Taxonomy" id="42258"/>
    <lineage>
        <taxon>Eukaryota</taxon>
        <taxon>Fungi</taxon>
        <taxon>Dikarya</taxon>
        <taxon>Ascomycota</taxon>
        <taxon>Saccharomycotina</taxon>
        <taxon>Saccharomycetes</taxon>
        <taxon>Saccharomycetales</taxon>
        <taxon>Saccharomycetaceae</taxon>
        <taxon>Zygosaccharomyces</taxon>
    </lineage>
</organism>
<evidence type="ECO:0000256" key="2">
    <source>
        <dbReference type="ARBA" id="ARBA00022614"/>
    </source>
</evidence>
<keyword evidence="5" id="KW-0508">mRNA splicing</keyword>
<keyword evidence="6" id="KW-0539">Nucleus</keyword>
<keyword evidence="4" id="KW-0677">Repeat</keyword>
<evidence type="ECO:0000259" key="9">
    <source>
        <dbReference type="SMART" id="SM00446"/>
    </source>
</evidence>
<dbReference type="PANTHER" id="PTHR10552:SF6">
    <property type="entry name" value="U2 SMALL NUCLEAR RIBONUCLEOPROTEIN A"/>
    <property type="match status" value="1"/>
</dbReference>
<accession>A0A4C2EA63</accession>
<evidence type="ECO:0000256" key="3">
    <source>
        <dbReference type="ARBA" id="ARBA00022728"/>
    </source>
</evidence>
<dbReference type="EMBL" id="BIMX01000009">
    <property type="protein sequence ID" value="GCE99242.1"/>
    <property type="molecule type" value="Genomic_DNA"/>
</dbReference>
<keyword evidence="3" id="KW-0507">mRNA processing</keyword>
<evidence type="ECO:0000256" key="8">
    <source>
        <dbReference type="ARBA" id="ARBA00024238"/>
    </source>
</evidence>
<feature type="domain" description="U2A'/phosphoprotein 32 family A C-terminal" evidence="9">
    <location>
        <begin position="137"/>
        <end position="155"/>
    </location>
</feature>